<organism evidence="3 4">
    <name type="scientific">Candidatus Avipropionibacterium avicola</name>
    <dbReference type="NCBI Taxonomy" id="2840701"/>
    <lineage>
        <taxon>Bacteria</taxon>
        <taxon>Bacillati</taxon>
        <taxon>Actinomycetota</taxon>
        <taxon>Actinomycetes</taxon>
        <taxon>Propionibacteriales</taxon>
        <taxon>Propionibacteriaceae</taxon>
        <taxon>Propionibacteriaceae incertae sedis</taxon>
        <taxon>Candidatus Avipropionibacterium</taxon>
    </lineage>
</organism>
<evidence type="ECO:0000259" key="2">
    <source>
        <dbReference type="Pfam" id="PF00582"/>
    </source>
</evidence>
<accession>A0A9D1H040</accession>
<dbReference type="PRINTS" id="PR01438">
    <property type="entry name" value="UNVRSLSTRESS"/>
</dbReference>
<dbReference type="PANTHER" id="PTHR46268">
    <property type="entry name" value="STRESS RESPONSE PROTEIN NHAX"/>
    <property type="match status" value="1"/>
</dbReference>
<dbReference type="SUPFAM" id="SSF52402">
    <property type="entry name" value="Adenine nucleotide alpha hydrolases-like"/>
    <property type="match status" value="2"/>
</dbReference>
<evidence type="ECO:0000256" key="1">
    <source>
        <dbReference type="ARBA" id="ARBA00008791"/>
    </source>
</evidence>
<dbReference type="EMBL" id="DVLP01000408">
    <property type="protein sequence ID" value="HIT76694.1"/>
    <property type="molecule type" value="Genomic_DNA"/>
</dbReference>
<feature type="domain" description="UspA" evidence="2">
    <location>
        <begin position="147"/>
        <end position="287"/>
    </location>
</feature>
<comment type="caution">
    <text evidence="3">The sequence shown here is derived from an EMBL/GenBank/DDBJ whole genome shotgun (WGS) entry which is preliminary data.</text>
</comment>
<dbReference type="InterPro" id="IPR006015">
    <property type="entry name" value="Universal_stress_UspA"/>
</dbReference>
<dbReference type="InterPro" id="IPR006016">
    <property type="entry name" value="UspA"/>
</dbReference>
<evidence type="ECO:0000313" key="3">
    <source>
        <dbReference type="EMBL" id="HIT76694.1"/>
    </source>
</evidence>
<comment type="similarity">
    <text evidence="1">Belongs to the universal stress protein A family.</text>
</comment>
<dbReference type="Pfam" id="PF00582">
    <property type="entry name" value="Usp"/>
    <property type="match status" value="2"/>
</dbReference>
<dbReference type="CDD" id="cd00293">
    <property type="entry name" value="USP-like"/>
    <property type="match status" value="1"/>
</dbReference>
<gene>
    <name evidence="3" type="ORF">IAA98_14015</name>
</gene>
<sequence>MIVAGYTGSSPSTPALEFAAKLSKSIPSPLRIVHAFDLPTMDVPMGPGIDPPSQNEVEQWCSEVTTEAEELARTFGAEDVSTQVYVGTAPAALIENAGPDDLIVVGHRGRGELASALLGSVAIQVSAHAPCPVLVITKGASTAAVGPIVVGVDGSQQSRKAVQFAASWADHLGRSLTMVAAWQPQTMVGMAGGWALPMMSDAGDQIEQATLSMLQDIADEVAEAHPSLSITCQAVSGDPAEALVRAGEGATAVIVGSRGRGGFTGLLLGSVSHRVIHSAPVPVGIVR</sequence>
<protein>
    <submittedName>
        <fullName evidence="3">Universal stress protein</fullName>
    </submittedName>
</protein>
<reference evidence="3" key="1">
    <citation type="submission" date="2020-10" db="EMBL/GenBank/DDBJ databases">
        <authorList>
            <person name="Gilroy R."/>
        </authorList>
    </citation>
    <scope>NUCLEOTIDE SEQUENCE</scope>
    <source>
        <strain evidence="3">ChiGjej1B1-24693</strain>
    </source>
</reference>
<dbReference type="Proteomes" id="UP000886842">
    <property type="component" value="Unassembled WGS sequence"/>
</dbReference>
<dbReference type="PANTHER" id="PTHR46268:SF6">
    <property type="entry name" value="UNIVERSAL STRESS PROTEIN UP12"/>
    <property type="match status" value="1"/>
</dbReference>
<feature type="domain" description="UspA" evidence="2">
    <location>
        <begin position="2"/>
        <end position="136"/>
    </location>
</feature>
<dbReference type="CDD" id="cd23659">
    <property type="entry name" value="USP_At3g01520-like"/>
    <property type="match status" value="1"/>
</dbReference>
<reference evidence="3" key="2">
    <citation type="journal article" date="2021" name="PeerJ">
        <title>Extensive microbial diversity within the chicken gut microbiome revealed by metagenomics and culture.</title>
        <authorList>
            <person name="Gilroy R."/>
            <person name="Ravi A."/>
            <person name="Getino M."/>
            <person name="Pursley I."/>
            <person name="Horton D.L."/>
            <person name="Alikhan N.F."/>
            <person name="Baker D."/>
            <person name="Gharbi K."/>
            <person name="Hall N."/>
            <person name="Watson M."/>
            <person name="Adriaenssens E.M."/>
            <person name="Foster-Nyarko E."/>
            <person name="Jarju S."/>
            <person name="Secka A."/>
            <person name="Antonio M."/>
            <person name="Oren A."/>
            <person name="Chaudhuri R.R."/>
            <person name="La Ragione R."/>
            <person name="Hildebrand F."/>
            <person name="Pallen M.J."/>
        </authorList>
    </citation>
    <scope>NUCLEOTIDE SEQUENCE</scope>
    <source>
        <strain evidence="3">ChiGjej1B1-24693</strain>
    </source>
</reference>
<name>A0A9D1H040_9ACTN</name>
<proteinExistence type="inferred from homology"/>
<dbReference type="InterPro" id="IPR014729">
    <property type="entry name" value="Rossmann-like_a/b/a_fold"/>
</dbReference>
<evidence type="ECO:0000313" key="4">
    <source>
        <dbReference type="Proteomes" id="UP000886842"/>
    </source>
</evidence>
<dbReference type="Gene3D" id="3.40.50.620">
    <property type="entry name" value="HUPs"/>
    <property type="match status" value="2"/>
</dbReference>
<dbReference type="AlphaFoldDB" id="A0A9D1H040"/>